<evidence type="ECO:0000256" key="8">
    <source>
        <dbReference type="SAM" id="MobiDB-lite"/>
    </source>
</evidence>
<dbReference type="OrthoDB" id="18894at2759"/>
<name>A0A2A9PHU3_OPHUN</name>
<evidence type="ECO:0000313" key="11">
    <source>
        <dbReference type="EMBL" id="PFH61065.1"/>
    </source>
</evidence>
<evidence type="ECO:0000313" key="12">
    <source>
        <dbReference type="Proteomes" id="UP000037136"/>
    </source>
</evidence>
<evidence type="ECO:0000256" key="7">
    <source>
        <dbReference type="ARBA" id="ARBA00023136"/>
    </source>
</evidence>
<keyword evidence="5 9" id="KW-0812">Transmembrane</keyword>
<comment type="similarity">
    <text evidence="3">Belongs to the TPT transporter family. SLC35D subfamily.</text>
</comment>
<dbReference type="Pfam" id="PF03151">
    <property type="entry name" value="TPT"/>
    <property type="match status" value="1"/>
</dbReference>
<dbReference type="GO" id="GO:0005789">
    <property type="term" value="C:endoplasmic reticulum membrane"/>
    <property type="evidence" value="ECO:0007669"/>
    <property type="project" value="UniProtKB-SubCell"/>
</dbReference>
<feature type="transmembrane region" description="Helical" evidence="9">
    <location>
        <begin position="572"/>
        <end position="591"/>
    </location>
</feature>
<evidence type="ECO:0000256" key="4">
    <source>
        <dbReference type="ARBA" id="ARBA00011182"/>
    </source>
</evidence>
<feature type="region of interest" description="Disordered" evidence="8">
    <location>
        <begin position="30"/>
        <end position="120"/>
    </location>
</feature>
<feature type="transmembrane region" description="Helical" evidence="9">
    <location>
        <begin position="387"/>
        <end position="408"/>
    </location>
</feature>
<feature type="region of interest" description="Disordered" evidence="8">
    <location>
        <begin position="1"/>
        <end position="20"/>
    </location>
</feature>
<feature type="compositionally biased region" description="Low complexity" evidence="8">
    <location>
        <begin position="44"/>
        <end position="85"/>
    </location>
</feature>
<comment type="subunit">
    <text evidence="4">Homooligomer.</text>
</comment>
<feature type="region of interest" description="Disordered" evidence="8">
    <location>
        <begin position="602"/>
        <end position="684"/>
    </location>
</feature>
<proteinExistence type="inferred from homology"/>
<feature type="transmembrane region" description="Helical" evidence="9">
    <location>
        <begin position="271"/>
        <end position="291"/>
    </location>
</feature>
<comment type="caution">
    <text evidence="11">The sequence shown here is derived from an EMBL/GenBank/DDBJ whole genome shotgun (WGS) entry which is preliminary data.</text>
</comment>
<feature type="transmembrane region" description="Helical" evidence="9">
    <location>
        <begin position="415"/>
        <end position="434"/>
    </location>
</feature>
<dbReference type="Proteomes" id="UP000037136">
    <property type="component" value="Unassembled WGS sequence"/>
</dbReference>
<gene>
    <name evidence="11" type="ORF">XA68_18326</name>
</gene>
<dbReference type="InterPro" id="IPR004853">
    <property type="entry name" value="Sugar_P_trans_dom"/>
</dbReference>
<keyword evidence="7 9" id="KW-0472">Membrane</keyword>
<keyword evidence="6 9" id="KW-1133">Transmembrane helix</keyword>
<dbReference type="AlphaFoldDB" id="A0A2A9PHU3"/>
<feature type="region of interest" description="Disordered" evidence="8">
    <location>
        <begin position="164"/>
        <end position="240"/>
    </location>
</feature>
<protein>
    <recommendedName>
        <fullName evidence="10">Sugar phosphate transporter domain-containing protein</fullName>
    </recommendedName>
</protein>
<dbReference type="STRING" id="268505.A0A2A9PHU3"/>
<evidence type="ECO:0000256" key="2">
    <source>
        <dbReference type="ARBA" id="ARBA00004477"/>
    </source>
</evidence>
<reference evidence="11 12" key="2">
    <citation type="journal article" date="2017" name="Sci. Rep.">
        <title>Ant-infecting Ophiocordyceps genomes reveal a high diversity of potential behavioral manipulation genes and a possible major role for enterotoxins.</title>
        <authorList>
            <person name="de Bekker C."/>
            <person name="Ohm R.A."/>
            <person name="Evans H.C."/>
            <person name="Brachmann A."/>
            <person name="Hughes D.P."/>
        </authorList>
    </citation>
    <scope>NUCLEOTIDE SEQUENCE [LARGE SCALE GENOMIC DNA]</scope>
    <source>
        <strain evidence="11 12">SC16a</strain>
    </source>
</reference>
<feature type="domain" description="Sugar phosphate transporter" evidence="10">
    <location>
        <begin position="275"/>
        <end position="589"/>
    </location>
</feature>
<evidence type="ECO:0000256" key="1">
    <source>
        <dbReference type="ARBA" id="ARBA00003420"/>
    </source>
</evidence>
<feature type="compositionally biased region" description="Polar residues" evidence="8">
    <location>
        <begin position="1"/>
        <end position="18"/>
    </location>
</feature>
<evidence type="ECO:0000256" key="6">
    <source>
        <dbReference type="ARBA" id="ARBA00022989"/>
    </source>
</evidence>
<dbReference type="EMBL" id="LAZP02000092">
    <property type="protein sequence ID" value="PFH61065.1"/>
    <property type="molecule type" value="Genomic_DNA"/>
</dbReference>
<feature type="transmembrane region" description="Helical" evidence="9">
    <location>
        <begin position="303"/>
        <end position="328"/>
    </location>
</feature>
<feature type="compositionally biased region" description="Polar residues" evidence="8">
    <location>
        <begin position="93"/>
        <end position="113"/>
    </location>
</feature>
<feature type="compositionally biased region" description="Low complexity" evidence="8">
    <location>
        <begin position="611"/>
        <end position="624"/>
    </location>
</feature>
<feature type="transmembrane region" description="Helical" evidence="9">
    <location>
        <begin position="477"/>
        <end position="495"/>
    </location>
</feature>
<dbReference type="InterPro" id="IPR050186">
    <property type="entry name" value="TPT_transporter"/>
</dbReference>
<feature type="compositionally biased region" description="Basic and acidic residues" evidence="8">
    <location>
        <begin position="188"/>
        <end position="205"/>
    </location>
</feature>
<comment type="subcellular location">
    <subcellularLocation>
        <location evidence="2">Endoplasmic reticulum membrane</location>
        <topology evidence="2">Multi-pass membrane protein</topology>
    </subcellularLocation>
</comment>
<evidence type="ECO:0000256" key="3">
    <source>
        <dbReference type="ARBA" id="ARBA00010425"/>
    </source>
</evidence>
<feature type="transmembrane region" description="Helical" evidence="9">
    <location>
        <begin position="544"/>
        <end position="566"/>
    </location>
</feature>
<evidence type="ECO:0000256" key="5">
    <source>
        <dbReference type="ARBA" id="ARBA00022692"/>
    </source>
</evidence>
<feature type="transmembrane region" description="Helical" evidence="9">
    <location>
        <begin position="440"/>
        <end position="465"/>
    </location>
</feature>
<reference evidence="11 12" key="1">
    <citation type="journal article" date="2015" name="BMC Genomics">
        <title>Gene expression during zombie ant biting behavior reflects the complexity underlying fungal parasitic behavioral manipulation.</title>
        <authorList>
            <person name="de Bekker C."/>
            <person name="Ohm R.A."/>
            <person name="Loreto R.G."/>
            <person name="Sebastian A."/>
            <person name="Albert I."/>
            <person name="Merrow M."/>
            <person name="Brachmann A."/>
            <person name="Hughes D.P."/>
        </authorList>
    </citation>
    <scope>NUCLEOTIDE SEQUENCE [LARGE SCALE GENOMIC DNA]</scope>
    <source>
        <strain evidence="11 12">SC16a</strain>
    </source>
</reference>
<dbReference type="PANTHER" id="PTHR11132">
    <property type="entry name" value="SOLUTE CARRIER FAMILY 35"/>
    <property type="match status" value="1"/>
</dbReference>
<evidence type="ECO:0000259" key="10">
    <source>
        <dbReference type="Pfam" id="PF03151"/>
    </source>
</evidence>
<accession>A0A2A9PHU3</accession>
<keyword evidence="12" id="KW-1185">Reference proteome</keyword>
<feature type="transmembrane region" description="Helical" evidence="9">
    <location>
        <begin position="515"/>
        <end position="532"/>
    </location>
</feature>
<organism evidence="11 12">
    <name type="scientific">Ophiocordyceps unilateralis</name>
    <name type="common">Zombie-ant fungus</name>
    <name type="synonym">Torrubia unilateralis</name>
    <dbReference type="NCBI Taxonomy" id="268505"/>
    <lineage>
        <taxon>Eukaryota</taxon>
        <taxon>Fungi</taxon>
        <taxon>Dikarya</taxon>
        <taxon>Ascomycota</taxon>
        <taxon>Pezizomycotina</taxon>
        <taxon>Sordariomycetes</taxon>
        <taxon>Hypocreomycetidae</taxon>
        <taxon>Hypocreales</taxon>
        <taxon>Ophiocordycipitaceae</taxon>
        <taxon>Ophiocordyceps</taxon>
    </lineage>
</organism>
<comment type="function">
    <text evidence="1">Involved in the import of GDP-mannose from the cytoplasm into the Golgi lumen.</text>
</comment>
<sequence>MDKEPVTNQPHRPAQSSDYCYLLMTPVMPTAARRPSPTPPFASPPISASTSPSTSSPPVTDSPTTSRYYSAANVSSSSPRASAVPLPLPRPLTASSPVVPSARQRSGSSSAPQPVSLARFPALGDESSPFVVATATAAASSSSSTCQGRHLGDDIEMEPVVGHRRRKSSLIHPVGGHRDRLSITIPRDASRSLDDHAVRSADPVKTDSASDSSSDDSDSHLDEEMGLSSKDRSRRRRSRRRNRRLDNRIAREKDVPVDELREADHDVLRRLVVNGIFILLWYMFSLSISLYNKWMFDRDRLNFAFPLFTTAMHMLVQFALAGLVLYFVPWLRPQQSHNSDGGRSRHETEPTSSVMSKMFYLTRIGPCGAATGLDIGLGNASLKFISLTFYTMCKSSSLAFVLLFAFLFRLETPTWRLVAIITVMTMGVILMVFGEVQFKLGGFVLVISAAFFSGFRWGLTQILLLRNPATSNPFSSIFFLSPVMFVTLLFLAIPVEGFGPLWEGLKTLSAEWGVVMTPLFLLFPGCIAFLMTASEFALLQRTSVVTLSIAGIFKEVVTISAASVVFQDHLTLINIVGLLTTMAAIVAYNYIKISKMRQDAQVDVHGRHAEPSPLSPSSPAGSTSEVDADDEAEETAGLLHQPQSQQPDLGPALVTSDGDIQPNLLPPPQQSPIEADDNKLGRLD</sequence>
<evidence type="ECO:0000256" key="9">
    <source>
        <dbReference type="SAM" id="Phobius"/>
    </source>
</evidence>